<dbReference type="Pfam" id="PF18579">
    <property type="entry name" value="Raf1_HTH"/>
    <property type="match status" value="1"/>
</dbReference>
<dbReference type="Proteomes" id="UP000683511">
    <property type="component" value="Chromosome"/>
</dbReference>
<dbReference type="GO" id="GO:0110102">
    <property type="term" value="P:ribulose bisphosphate carboxylase complex assembly"/>
    <property type="evidence" value="ECO:0007669"/>
    <property type="project" value="UniProtKB-UniRule"/>
</dbReference>
<dbReference type="InterPro" id="IPR046382">
    <property type="entry name" value="Raf1_cyn"/>
</dbReference>
<dbReference type="HAMAP" id="MF_00856">
    <property type="entry name" value="Raf1"/>
    <property type="match status" value="1"/>
</dbReference>
<dbReference type="InterPro" id="IPR040781">
    <property type="entry name" value="Raf1_HTH"/>
</dbReference>
<name>A0A975Y5P5_9NOST</name>
<dbReference type="InterPro" id="IPR040858">
    <property type="entry name" value="Raf1_C"/>
</dbReference>
<protein>
    <recommendedName>
        <fullName evidence="5 6">RuBisCO accumulation factor 1</fullName>
    </recommendedName>
</protein>
<dbReference type="RefSeq" id="WP_190601325.1">
    <property type="nucleotide sequence ID" value="NZ_CP021056.1"/>
</dbReference>
<comment type="caution">
    <text evidence="6">Lacks conserved residue(s) required for the propagation of feature annotation.</text>
</comment>
<dbReference type="KEGG" id="rsin:B6N60_03156"/>
<comment type="similarity">
    <text evidence="6">Belongs to the RAF family.</text>
</comment>
<proteinExistence type="inferred from homology"/>
<organism evidence="10 11">
    <name type="scientific">Richelia sinica FACHB-800</name>
    <dbReference type="NCBI Taxonomy" id="1357546"/>
    <lineage>
        <taxon>Bacteria</taxon>
        <taxon>Bacillati</taxon>
        <taxon>Cyanobacteriota</taxon>
        <taxon>Cyanophyceae</taxon>
        <taxon>Nostocales</taxon>
        <taxon>Nostocaceae</taxon>
        <taxon>Richelia</taxon>
    </lineage>
</organism>
<feature type="domain" description="Rubisco accumulation factor 1 alpha-helical" evidence="8">
    <location>
        <begin position="90"/>
        <end position="195"/>
    </location>
</feature>
<dbReference type="GO" id="GO:0015977">
    <property type="term" value="P:carbon fixation"/>
    <property type="evidence" value="ECO:0007669"/>
    <property type="project" value="UniProtKB-UniRule"/>
</dbReference>
<comment type="subcellular location">
    <subcellularLocation>
        <location evidence="6">Cytoplasm</location>
    </subcellularLocation>
</comment>
<dbReference type="Pfam" id="PF18087">
    <property type="entry name" value="RuBisCo_chap_C"/>
    <property type="match status" value="1"/>
</dbReference>
<dbReference type="GO" id="GO:0005737">
    <property type="term" value="C:cytoplasm"/>
    <property type="evidence" value="ECO:0007669"/>
    <property type="project" value="UniProtKB-SubCell"/>
</dbReference>
<dbReference type="PANTHER" id="PTHR35299">
    <property type="entry name" value="RUBISCO ACCUMULATION FACTOR 1"/>
    <property type="match status" value="1"/>
</dbReference>
<gene>
    <name evidence="6" type="primary">raf1</name>
    <name evidence="10" type="ORF">B6N60_03156</name>
</gene>
<comment type="subunit">
    <text evidence="6">Homodimer. Forms an RbcL(8)-Raf1(8) complex. Forms complexes of many stoichiometries with RbcL with and without RbcS. RbcX and Raf1 can bind simultaneously to RbcL.</text>
</comment>
<accession>A0A975Y5P5</accession>
<feature type="region of interest" description="N-terminal alpha-helix" evidence="6">
    <location>
        <begin position="16"/>
        <end position="197"/>
    </location>
</feature>
<dbReference type="InterPro" id="IPR037494">
    <property type="entry name" value="RAF1"/>
</dbReference>
<keyword evidence="11" id="KW-1185">Reference proteome</keyword>
<dbReference type="InterPro" id="IPR041358">
    <property type="entry name" value="Raf1_N"/>
</dbReference>
<comment type="domain">
    <text evidence="6">Has 3 domains, the N-terminal alpha-helical domain, an extended flexible linker and the C-terminal beta-sheet domain. The 2 C-terminal beta-sheet domains are swapped and pack against each other to form the dimer interface.</text>
</comment>
<dbReference type="GO" id="GO:0015979">
    <property type="term" value="P:photosynthesis"/>
    <property type="evidence" value="ECO:0007669"/>
    <property type="project" value="UniProtKB-KW"/>
</dbReference>
<dbReference type="Pfam" id="PF18578">
    <property type="entry name" value="Raf1_N"/>
    <property type="match status" value="1"/>
</dbReference>
<sequence>MTELSPNKQNPDNLADEQAQELLVKLRQKQGNWVEWGIAIATLQKAGYNSQVIFEATGFEPIQQNQVIVGAQVYSSLEKCGASPETLAYYGSKASDILYELRSLSQEDRATTADLTFKYKLDALEAREIAKAVKDFSWLPKLPDGFSAHPGDAVAYQSWKLAKQNSDLQERSRLIARGLRFAQTQTARTQLEQLLVDFTVTPKRPAPTLPFYRLESDEDLPRILPVVGELPLTAADLQAVPLVSSIEPFGIVKHAGNQAWVPLPGWQMLLGAEDPIVIMAKSDIFPNQAKSEPVLIVVDRAQRQWDASSYFVFDNGQEIDFQWFETQPELSLLGKIIIIVRAKKILDQEFTKDVWQIDE</sequence>
<dbReference type="AlphaFoldDB" id="A0A975Y5P5"/>
<keyword evidence="3 6" id="KW-0143">Chaperone</keyword>
<evidence type="ECO:0000256" key="6">
    <source>
        <dbReference type="HAMAP-Rule" id="MF_00856"/>
    </source>
</evidence>
<evidence type="ECO:0000256" key="3">
    <source>
        <dbReference type="ARBA" id="ARBA00023186"/>
    </source>
</evidence>
<evidence type="ECO:0000259" key="7">
    <source>
        <dbReference type="Pfam" id="PF18087"/>
    </source>
</evidence>
<comment type="function">
    <text evidence="6">A major RuBisCO chaperone. Acts after GroEL-GroES chaperonin to fold and/or assemble the large subunit of RuBisCO (ccbL, rbcL). Cooperates with RbcX in RbcL folding, plays the major role in assembly of dimers into RbcL(8)-Raf1(8) intermediate complexes. RbcS replaces Raf1, leading to holoenzyme formation.</text>
</comment>
<reference evidence="10" key="1">
    <citation type="submission" date="2017-04" db="EMBL/GenBank/DDBJ databases">
        <title>Genome deletions in a multicellular cyanobacterial endosymbiont for morphological adaptation in marine diatoms.</title>
        <authorList>
            <person name="Wang Y."/>
            <person name="Gao H."/>
            <person name="Li R."/>
            <person name="Xu X."/>
        </authorList>
    </citation>
    <scope>NUCLEOTIDE SEQUENCE</scope>
    <source>
        <strain evidence="10">FACHB 800</strain>
    </source>
</reference>
<evidence type="ECO:0000313" key="11">
    <source>
        <dbReference type="Proteomes" id="UP000683511"/>
    </source>
</evidence>
<evidence type="ECO:0000256" key="4">
    <source>
        <dbReference type="ARBA" id="ARBA00023300"/>
    </source>
</evidence>
<evidence type="ECO:0000256" key="2">
    <source>
        <dbReference type="ARBA" id="ARBA00022531"/>
    </source>
</evidence>
<keyword evidence="1 6" id="KW-0963">Cytoplasm</keyword>
<keyword evidence="4 6" id="KW-0120">Carbon dioxide fixation</keyword>
<feature type="domain" description="Rubisco accumulation factor 1 C-terminal" evidence="7">
    <location>
        <begin position="209"/>
        <end position="344"/>
    </location>
</feature>
<dbReference type="PANTHER" id="PTHR35299:SF6">
    <property type="entry name" value="RUBISCO ACCUMULATION FACTOR 1"/>
    <property type="match status" value="1"/>
</dbReference>
<evidence type="ECO:0000256" key="1">
    <source>
        <dbReference type="ARBA" id="ARBA00022490"/>
    </source>
</evidence>
<evidence type="ECO:0000259" key="9">
    <source>
        <dbReference type="Pfam" id="PF18579"/>
    </source>
</evidence>
<evidence type="ECO:0000259" key="8">
    <source>
        <dbReference type="Pfam" id="PF18578"/>
    </source>
</evidence>
<evidence type="ECO:0000313" key="10">
    <source>
        <dbReference type="EMBL" id="QXE24451.1"/>
    </source>
</evidence>
<dbReference type="EMBL" id="CP021056">
    <property type="protein sequence ID" value="QXE24451.1"/>
    <property type="molecule type" value="Genomic_DNA"/>
</dbReference>
<evidence type="ECO:0000256" key="5">
    <source>
        <dbReference type="ARBA" id="ARBA00023859"/>
    </source>
</evidence>
<keyword evidence="2 6" id="KW-0602">Photosynthesis</keyword>
<feature type="domain" description="Rubisco accumulation factor 1 helix turn helix" evidence="9">
    <location>
        <begin position="19"/>
        <end position="77"/>
    </location>
</feature>